<feature type="transmembrane region" description="Helical" evidence="5">
    <location>
        <begin position="201"/>
        <end position="219"/>
    </location>
</feature>
<dbReference type="PANTHER" id="PTHR10361:SF28">
    <property type="entry name" value="P3 PROTEIN-RELATED"/>
    <property type="match status" value="1"/>
</dbReference>
<feature type="transmembrane region" description="Helical" evidence="5">
    <location>
        <begin position="225"/>
        <end position="245"/>
    </location>
</feature>
<evidence type="ECO:0000256" key="3">
    <source>
        <dbReference type="ARBA" id="ARBA00022989"/>
    </source>
</evidence>
<evidence type="ECO:0000256" key="1">
    <source>
        <dbReference type="ARBA" id="ARBA00004141"/>
    </source>
</evidence>
<keyword evidence="4 5" id="KW-0472">Membrane</keyword>
<feature type="transmembrane region" description="Helical" evidence="5">
    <location>
        <begin position="68"/>
        <end position="91"/>
    </location>
</feature>
<gene>
    <name evidence="6" type="ORF">H0185_02300</name>
</gene>
<evidence type="ECO:0000313" key="7">
    <source>
        <dbReference type="Proteomes" id="UP000769780"/>
    </source>
</evidence>
<feature type="transmembrane region" description="Helical" evidence="5">
    <location>
        <begin position="286"/>
        <end position="305"/>
    </location>
</feature>
<sequence length="321" mass="35203">MLYKFNKRLEKLMPLITPVSVIIGVLFANFFINLTQLIPWVFAFITFAGSLGSSFSSFKETLKHPLPLFIILIILHILMPVWAWSVGHFAFNGDVETITGLVLGMAIPTGISSMIWVTIYRGNIPLTLSIILLDTFLSPFLVPFTLTILVGGRVDMDVYSMMSGLFLMVVLPSILGMLVNQMTEGKAKQKLSPKLAPFSKLGLGVVVMINGSAVAPYLREIDSKLLMITVTVFFIAFTGYLFSFGIGKLFKGDRDTVVALTFTGGMRNISAGAVLAVSYFPAAVAVPVVIGMLFQQVLASIYGFLVDRHYNRQLLAETHSA</sequence>
<evidence type="ECO:0000256" key="4">
    <source>
        <dbReference type="ARBA" id="ARBA00023136"/>
    </source>
</evidence>
<evidence type="ECO:0000256" key="2">
    <source>
        <dbReference type="ARBA" id="ARBA00022692"/>
    </source>
</evidence>
<feature type="transmembrane region" description="Helical" evidence="5">
    <location>
        <begin position="97"/>
        <end position="119"/>
    </location>
</feature>
<keyword evidence="2 5" id="KW-0812">Transmembrane</keyword>
<comment type="subcellular location">
    <subcellularLocation>
        <location evidence="1">Membrane</location>
        <topology evidence="1">Multi-pass membrane protein</topology>
    </subcellularLocation>
</comment>
<evidence type="ECO:0000313" key="6">
    <source>
        <dbReference type="EMBL" id="MBY0095653.1"/>
    </source>
</evidence>
<keyword evidence="7" id="KW-1185">Reference proteome</keyword>
<feature type="transmembrane region" description="Helical" evidence="5">
    <location>
        <begin position="158"/>
        <end position="180"/>
    </location>
</feature>
<accession>A0ABS7K073</accession>
<keyword evidence="3 5" id="KW-1133">Transmembrane helix</keyword>
<feature type="transmembrane region" description="Helical" evidence="5">
    <location>
        <begin position="131"/>
        <end position="152"/>
    </location>
</feature>
<feature type="transmembrane region" description="Helical" evidence="5">
    <location>
        <begin position="38"/>
        <end position="56"/>
    </location>
</feature>
<dbReference type="PANTHER" id="PTHR10361">
    <property type="entry name" value="SODIUM-BILE ACID COTRANSPORTER"/>
    <property type="match status" value="1"/>
</dbReference>
<organism evidence="6 7">
    <name type="scientific">Mesobacillus maritimus</name>
    <dbReference type="NCBI Taxonomy" id="1643336"/>
    <lineage>
        <taxon>Bacteria</taxon>
        <taxon>Bacillati</taxon>
        <taxon>Bacillota</taxon>
        <taxon>Bacilli</taxon>
        <taxon>Bacillales</taxon>
        <taxon>Bacillaceae</taxon>
        <taxon>Mesobacillus</taxon>
    </lineage>
</organism>
<comment type="caution">
    <text evidence="6">The sequence shown here is derived from an EMBL/GenBank/DDBJ whole genome shotgun (WGS) entry which is preliminary data.</text>
</comment>
<protein>
    <submittedName>
        <fullName evidence="6">Bile acid:sodium symporter family protein</fullName>
    </submittedName>
</protein>
<dbReference type="Proteomes" id="UP000769780">
    <property type="component" value="Unassembled WGS sequence"/>
</dbReference>
<dbReference type="Gene3D" id="1.20.1530.20">
    <property type="match status" value="1"/>
</dbReference>
<feature type="transmembrane region" description="Helical" evidence="5">
    <location>
        <begin position="257"/>
        <end position="280"/>
    </location>
</feature>
<proteinExistence type="predicted"/>
<dbReference type="InterPro" id="IPR002657">
    <property type="entry name" value="BilAc:Na_symport/Acr3"/>
</dbReference>
<evidence type="ECO:0000256" key="5">
    <source>
        <dbReference type="SAM" id="Phobius"/>
    </source>
</evidence>
<dbReference type="InterPro" id="IPR038770">
    <property type="entry name" value="Na+/solute_symporter_sf"/>
</dbReference>
<name>A0ABS7K073_9BACI</name>
<dbReference type="Pfam" id="PF01758">
    <property type="entry name" value="SBF"/>
    <property type="match status" value="1"/>
</dbReference>
<feature type="transmembrane region" description="Helical" evidence="5">
    <location>
        <begin position="12"/>
        <end position="32"/>
    </location>
</feature>
<reference evidence="6 7" key="1">
    <citation type="submission" date="2020-07" db="EMBL/GenBank/DDBJ databases">
        <title>Fungal Genomes of the International Space Station.</title>
        <authorList>
            <person name="Seuylemezian A."/>
            <person name="Singh N.K."/>
            <person name="Wood J."/>
            <person name="Venkateswaran K."/>
        </authorList>
    </citation>
    <scope>NUCLEOTIDE SEQUENCE [LARGE SCALE GENOMIC DNA]</scope>
    <source>
        <strain evidence="6 7">PL-B2</strain>
    </source>
</reference>
<dbReference type="RefSeq" id="WP_221870796.1">
    <property type="nucleotide sequence ID" value="NZ_JACWFH010000005.1"/>
</dbReference>
<dbReference type="InterPro" id="IPR004710">
    <property type="entry name" value="Bilac:Na_transpt"/>
</dbReference>
<dbReference type="EMBL" id="JACWFH010000005">
    <property type="protein sequence ID" value="MBY0095653.1"/>
    <property type="molecule type" value="Genomic_DNA"/>
</dbReference>